<comment type="caution">
    <text evidence="5">The sequence shown here is derived from an EMBL/GenBank/DDBJ whole genome shotgun (WGS) entry which is preliminary data.</text>
</comment>
<feature type="region of interest" description="Disordered" evidence="3">
    <location>
        <begin position="1"/>
        <end position="30"/>
    </location>
</feature>
<reference evidence="5" key="1">
    <citation type="submission" date="2020-07" db="EMBL/GenBank/DDBJ databases">
        <title>The High-quality genome of the commercially important snow crab, Chionoecetes opilio.</title>
        <authorList>
            <person name="Jeong J.-H."/>
            <person name="Ryu S."/>
        </authorList>
    </citation>
    <scope>NUCLEOTIDE SEQUENCE</scope>
    <source>
        <strain evidence="5">MADBK_172401_WGS</strain>
        <tissue evidence="5">Digestive gland</tissue>
    </source>
</reference>
<dbReference type="Gene3D" id="2.30.29.30">
    <property type="entry name" value="Pleckstrin-homology domain (PH domain)/Phosphotyrosine-binding domain (PTB)"/>
    <property type="match status" value="1"/>
</dbReference>
<dbReference type="PANTHER" id="PTHR47368">
    <property type="entry name" value="NUMB"/>
    <property type="match status" value="1"/>
</dbReference>
<organism evidence="5 6">
    <name type="scientific">Chionoecetes opilio</name>
    <name type="common">Atlantic snow crab</name>
    <name type="synonym">Cancer opilio</name>
    <dbReference type="NCBI Taxonomy" id="41210"/>
    <lineage>
        <taxon>Eukaryota</taxon>
        <taxon>Metazoa</taxon>
        <taxon>Ecdysozoa</taxon>
        <taxon>Arthropoda</taxon>
        <taxon>Crustacea</taxon>
        <taxon>Multicrustacea</taxon>
        <taxon>Malacostraca</taxon>
        <taxon>Eumalacostraca</taxon>
        <taxon>Eucarida</taxon>
        <taxon>Decapoda</taxon>
        <taxon>Pleocyemata</taxon>
        <taxon>Brachyura</taxon>
        <taxon>Eubrachyura</taxon>
        <taxon>Majoidea</taxon>
        <taxon>Majidae</taxon>
        <taxon>Chionoecetes</taxon>
    </lineage>
</organism>
<keyword evidence="1" id="KW-0217">Developmental protein</keyword>
<dbReference type="CDD" id="cd01268">
    <property type="entry name" value="PTB_Numb"/>
    <property type="match status" value="1"/>
</dbReference>
<dbReference type="InterPro" id="IPR011993">
    <property type="entry name" value="PH-like_dom_sf"/>
</dbReference>
<proteinExistence type="predicted"/>
<dbReference type="PANTHER" id="PTHR47368:SF2">
    <property type="entry name" value="PID DOMAIN-CONTAINING PROTEIN"/>
    <property type="match status" value="1"/>
</dbReference>
<feature type="region of interest" description="Disordered" evidence="3">
    <location>
        <begin position="333"/>
        <end position="359"/>
    </location>
</feature>
<protein>
    <submittedName>
        <fullName evidence="5">Protein numb</fullName>
    </submittedName>
</protein>
<evidence type="ECO:0000313" key="5">
    <source>
        <dbReference type="EMBL" id="KAG0710586.1"/>
    </source>
</evidence>
<dbReference type="GO" id="GO:0005737">
    <property type="term" value="C:cytoplasm"/>
    <property type="evidence" value="ECO:0007669"/>
    <property type="project" value="TreeGrafter"/>
</dbReference>
<dbReference type="InterPro" id="IPR006020">
    <property type="entry name" value="PTB/PI_dom"/>
</dbReference>
<dbReference type="SMART" id="SM00462">
    <property type="entry name" value="PTB"/>
    <property type="match status" value="1"/>
</dbReference>
<dbReference type="OrthoDB" id="10070446at2759"/>
<dbReference type="Pfam" id="PF00640">
    <property type="entry name" value="PID"/>
    <property type="match status" value="1"/>
</dbReference>
<feature type="region of interest" description="Disordered" evidence="3">
    <location>
        <begin position="406"/>
        <end position="425"/>
    </location>
</feature>
<gene>
    <name evidence="5" type="ORF">GWK47_022521</name>
</gene>
<evidence type="ECO:0000256" key="1">
    <source>
        <dbReference type="ARBA" id="ARBA00022473"/>
    </source>
</evidence>
<feature type="region of interest" description="Disordered" evidence="3">
    <location>
        <begin position="61"/>
        <end position="81"/>
    </location>
</feature>
<dbReference type="PIRSF" id="PIRSF017607">
    <property type="entry name" value="Numb/numb-like"/>
    <property type="match status" value="1"/>
</dbReference>
<evidence type="ECO:0000256" key="2">
    <source>
        <dbReference type="ARBA" id="ARBA00022553"/>
    </source>
</evidence>
<dbReference type="InterPro" id="IPR010449">
    <property type="entry name" value="Numb_domain"/>
</dbReference>
<name>A0A8J4XMU2_CHIOP</name>
<keyword evidence="2" id="KW-0597">Phosphoprotein</keyword>
<dbReference type="SUPFAM" id="SSF50729">
    <property type="entry name" value="PH domain-like"/>
    <property type="match status" value="1"/>
</dbReference>
<feature type="compositionally biased region" description="Pro residues" evidence="3">
    <location>
        <begin position="342"/>
        <end position="352"/>
    </location>
</feature>
<dbReference type="AlphaFoldDB" id="A0A8J4XMU2"/>
<sequence length="612" mass="67088">MDGEDIFRPRSASSGNEVKKHQPLTATHSYPLVNPASIMVEGPSSSRGRRMDRLRRSFRESFRKKKDHHITEASKPHQWQTDEASVRAGTCSFPVKYLGCVEVFESRGMQVCEEALKVLRNSRRRPVRGMLYVSGDGLRVVDDETKGLLVDQTIEKVSFCAPDRNHEKGFSYICRDGTTRRWMCHGFYAVKESGERLSHAVGCAFAACLERKQKRDKECGVTMSFDPVTSSFTRSGSFRQVTVTERLEDPQEWKPIDPVPVKKVENPHAIARPHATPLMLQRQGSFRVFQHLNQSSPFKRQLSLRLNDLPSNLERTRSMSLDNTAADITNATTTTTINNNIQPPPESPQPPPRTHRNRLHSLPNAVNMTPIPESSPVVENKQGDAVSAMCQELSAGLSLLSNFSDPFSSPENTSPAHTMASTTSSTTTTLTSYTNAGGVVTASQHIIAPTSQVLLPSVEPIHEENPWVAGEVNGHAILEKNMSLGEEWLSQINPQSKITNGTASPPIGHQPPPATTATTTVPPRHNPPPMAQLRSVSLGVAPSYSSVGSTRHMMGVPWTNSNGTGGPGTVPSTGPVGSDPFEDEWAALATRNANPNNPFLPNTVTKAFEVQM</sequence>
<feature type="domain" description="PID" evidence="4">
    <location>
        <begin position="91"/>
        <end position="218"/>
    </location>
</feature>
<dbReference type="PROSITE" id="PS01179">
    <property type="entry name" value="PID"/>
    <property type="match status" value="1"/>
</dbReference>
<dbReference type="Proteomes" id="UP000770661">
    <property type="component" value="Unassembled WGS sequence"/>
</dbReference>
<evidence type="ECO:0000313" key="6">
    <source>
        <dbReference type="Proteomes" id="UP000770661"/>
    </source>
</evidence>
<dbReference type="Pfam" id="PF06311">
    <property type="entry name" value="NumbF"/>
    <property type="match status" value="1"/>
</dbReference>
<feature type="region of interest" description="Disordered" evidence="3">
    <location>
        <begin position="497"/>
        <end position="521"/>
    </location>
</feature>
<dbReference type="InterPro" id="IPR016698">
    <property type="entry name" value="Numb/numb-like"/>
</dbReference>
<dbReference type="EMBL" id="JACEEZ010024061">
    <property type="protein sequence ID" value="KAG0710586.1"/>
    <property type="molecule type" value="Genomic_DNA"/>
</dbReference>
<accession>A0A8J4XMU2</accession>
<keyword evidence="6" id="KW-1185">Reference proteome</keyword>
<evidence type="ECO:0000259" key="4">
    <source>
        <dbReference type="PROSITE" id="PS01179"/>
    </source>
</evidence>
<evidence type="ECO:0000256" key="3">
    <source>
        <dbReference type="SAM" id="MobiDB-lite"/>
    </source>
</evidence>
<feature type="compositionally biased region" description="Low complexity" evidence="3">
    <location>
        <begin position="413"/>
        <end position="425"/>
    </location>
</feature>
<dbReference type="FunFam" id="2.30.29.30:FF:000031">
    <property type="entry name" value="protein numb isoform X1"/>
    <property type="match status" value="1"/>
</dbReference>